<sequence>MEHAFKINIGDYSDDGHGKNEVIIVKSTKSVQDVLNAFISAGTKLNVVQHGRFVIAEEYEDSKLSNEHADFLRNAGIEFEDLVYNDGDEEEPEYMINGTNEIIHLVMRIAQTELDFDYQIANDTIPSFNGFSGAGPQIGYGLFW</sequence>
<protein>
    <submittedName>
        <fullName evidence="1">Uncharacterized protein</fullName>
    </submittedName>
</protein>
<dbReference type="Proteomes" id="UP000223891">
    <property type="component" value="Segment"/>
</dbReference>
<keyword evidence="2" id="KW-1185">Reference proteome</keyword>
<evidence type="ECO:0000313" key="1">
    <source>
        <dbReference type="EMBL" id="AMM44020.1"/>
    </source>
</evidence>
<proteinExistence type="predicted"/>
<reference evidence="2" key="1">
    <citation type="submission" date="2016-01" db="EMBL/GenBank/DDBJ databases">
        <title>Isolation and Characterization of Enterobacteria phage CBB.</title>
        <authorList>
            <person name="Buttimer C.T.H."/>
            <person name="Hendrix H."/>
            <person name="Alexandre H."/>
            <person name="O'Mahony J."/>
            <person name="Lavigne R."/>
            <person name="Coffey A."/>
        </authorList>
    </citation>
    <scope>NUCLEOTIDE SEQUENCE [LARGE SCALE GENOMIC DNA]</scope>
</reference>
<evidence type="ECO:0000313" key="2">
    <source>
        <dbReference type="Proteomes" id="UP000223891"/>
    </source>
</evidence>
<dbReference type="EMBL" id="KU574722">
    <property type="protein sequence ID" value="AMM44020.1"/>
    <property type="molecule type" value="Genomic_DNA"/>
</dbReference>
<organism evidence="1 2">
    <name type="scientific">Pectobacterium phage vB_PcaM_CBB</name>
    <dbReference type="NCBI Taxonomy" id="2772511"/>
    <lineage>
        <taxon>Viruses</taxon>
        <taxon>Duplodnaviria</taxon>
        <taxon>Heunggongvirae</taxon>
        <taxon>Uroviricota</taxon>
        <taxon>Caudoviricetes</taxon>
        <taxon>Mimasvirus</taxon>
        <taxon>Mimasvirus CBB</taxon>
    </lineage>
</organism>
<name>A0A1L2CVG1_9CAUD</name>
<gene>
    <name evidence="1" type="ORF">CBB_457</name>
</gene>
<accession>A0A1L2CVG1</accession>